<proteinExistence type="predicted"/>
<gene>
    <name evidence="2" type="ORF">C8F04DRAFT_1398032</name>
</gene>
<feature type="compositionally biased region" description="Pro residues" evidence="1">
    <location>
        <begin position="260"/>
        <end position="272"/>
    </location>
</feature>
<feature type="region of interest" description="Disordered" evidence="1">
    <location>
        <begin position="363"/>
        <end position="402"/>
    </location>
</feature>
<protein>
    <submittedName>
        <fullName evidence="2">Uncharacterized protein</fullName>
    </submittedName>
</protein>
<sequence>MALPGGAWIRYTRSYFYTPHTVIFLNDDEPMPPLEPTVASSGLRRRHEDTDQDRERDRRYPSQRVPPQINVNPPPAANNNNNNAAHGPPHNLAQLFSLLTRGLATATAGANIQFGVGMPPDIVFGAPPPQPKDSPANAVRIVSGLERVPGGLVRRLRRVCGAKANVGANELGTVGGDSGCAICWDRLLDGERAEFATATPADADPPTANDIIALPCSSSPRVHRCTPTPFVESSADGTRFCLRVLRGDVLVCAPRWKPSPSSPPSSSSPPSPTTLSLVVPRSHVRIHTAPARAVESMRDGTNCRLHKLALGGDAATHAHAVCMRVESPRTAPHVLLACGDARGPSFSARGLPHALLVICATPSLSSPHPQRAASPSSSPPSPTPPHPRLPVLVHHRTASQPP</sequence>
<evidence type="ECO:0000313" key="3">
    <source>
        <dbReference type="Proteomes" id="UP001218188"/>
    </source>
</evidence>
<feature type="compositionally biased region" description="Low complexity" evidence="1">
    <location>
        <begin position="77"/>
        <end position="89"/>
    </location>
</feature>
<evidence type="ECO:0000256" key="1">
    <source>
        <dbReference type="SAM" id="MobiDB-lite"/>
    </source>
</evidence>
<accession>A0AAD6SNA6</accession>
<feature type="region of interest" description="Disordered" evidence="1">
    <location>
        <begin position="27"/>
        <end position="89"/>
    </location>
</feature>
<dbReference type="Proteomes" id="UP001218188">
    <property type="component" value="Unassembled WGS sequence"/>
</dbReference>
<comment type="caution">
    <text evidence="2">The sequence shown here is derived from an EMBL/GenBank/DDBJ whole genome shotgun (WGS) entry which is preliminary data.</text>
</comment>
<feature type="compositionally biased region" description="Low complexity" evidence="1">
    <location>
        <begin position="365"/>
        <end position="376"/>
    </location>
</feature>
<feature type="compositionally biased region" description="Pro residues" evidence="1">
    <location>
        <begin position="377"/>
        <end position="388"/>
    </location>
</feature>
<feature type="compositionally biased region" description="Basic and acidic residues" evidence="1">
    <location>
        <begin position="46"/>
        <end position="60"/>
    </location>
</feature>
<name>A0AAD6SNA6_9AGAR</name>
<organism evidence="2 3">
    <name type="scientific">Mycena alexandri</name>
    <dbReference type="NCBI Taxonomy" id="1745969"/>
    <lineage>
        <taxon>Eukaryota</taxon>
        <taxon>Fungi</taxon>
        <taxon>Dikarya</taxon>
        <taxon>Basidiomycota</taxon>
        <taxon>Agaricomycotina</taxon>
        <taxon>Agaricomycetes</taxon>
        <taxon>Agaricomycetidae</taxon>
        <taxon>Agaricales</taxon>
        <taxon>Marasmiineae</taxon>
        <taxon>Mycenaceae</taxon>
        <taxon>Mycena</taxon>
    </lineage>
</organism>
<dbReference type="EMBL" id="JARJCM010000094">
    <property type="protein sequence ID" value="KAJ7030101.1"/>
    <property type="molecule type" value="Genomic_DNA"/>
</dbReference>
<evidence type="ECO:0000313" key="2">
    <source>
        <dbReference type="EMBL" id="KAJ7030101.1"/>
    </source>
</evidence>
<dbReference type="AlphaFoldDB" id="A0AAD6SNA6"/>
<feature type="region of interest" description="Disordered" evidence="1">
    <location>
        <begin position="256"/>
        <end position="276"/>
    </location>
</feature>
<reference evidence="2" key="1">
    <citation type="submission" date="2023-03" db="EMBL/GenBank/DDBJ databases">
        <title>Massive genome expansion in bonnet fungi (Mycena s.s.) driven by repeated elements and novel gene families across ecological guilds.</title>
        <authorList>
            <consortium name="Lawrence Berkeley National Laboratory"/>
            <person name="Harder C.B."/>
            <person name="Miyauchi S."/>
            <person name="Viragh M."/>
            <person name="Kuo A."/>
            <person name="Thoen E."/>
            <person name="Andreopoulos B."/>
            <person name="Lu D."/>
            <person name="Skrede I."/>
            <person name="Drula E."/>
            <person name="Henrissat B."/>
            <person name="Morin E."/>
            <person name="Kohler A."/>
            <person name="Barry K."/>
            <person name="LaButti K."/>
            <person name="Morin E."/>
            <person name="Salamov A."/>
            <person name="Lipzen A."/>
            <person name="Mereny Z."/>
            <person name="Hegedus B."/>
            <person name="Baldrian P."/>
            <person name="Stursova M."/>
            <person name="Weitz H."/>
            <person name="Taylor A."/>
            <person name="Grigoriev I.V."/>
            <person name="Nagy L.G."/>
            <person name="Martin F."/>
            <person name="Kauserud H."/>
        </authorList>
    </citation>
    <scope>NUCLEOTIDE SEQUENCE</scope>
    <source>
        <strain evidence="2">CBHHK200</strain>
    </source>
</reference>
<feature type="compositionally biased region" description="Basic residues" evidence="1">
    <location>
        <begin position="393"/>
        <end position="402"/>
    </location>
</feature>
<keyword evidence="3" id="KW-1185">Reference proteome</keyword>